<evidence type="ECO:0000256" key="5">
    <source>
        <dbReference type="ARBA" id="ARBA00022801"/>
    </source>
</evidence>
<dbReference type="EMBL" id="JBHSOW010000137">
    <property type="protein sequence ID" value="MFC5653812.1"/>
    <property type="molecule type" value="Genomic_DNA"/>
</dbReference>
<protein>
    <recommendedName>
        <fullName evidence="3">beta-glucosidase</fullName>
        <ecNumber evidence="3">3.2.1.21</ecNumber>
    </recommendedName>
</protein>
<dbReference type="Gene3D" id="2.60.40.10">
    <property type="entry name" value="Immunoglobulins"/>
    <property type="match status" value="1"/>
</dbReference>
<keyword evidence="5 8" id="KW-0378">Hydrolase</keyword>
<evidence type="ECO:0000259" key="7">
    <source>
        <dbReference type="SMART" id="SM01217"/>
    </source>
</evidence>
<comment type="similarity">
    <text evidence="2">Belongs to the glycosyl hydrolase 3 family.</text>
</comment>
<dbReference type="PANTHER" id="PTHR30620">
    <property type="entry name" value="PERIPLASMIC BETA-GLUCOSIDASE-RELATED"/>
    <property type="match status" value="1"/>
</dbReference>
<dbReference type="PANTHER" id="PTHR30620:SF16">
    <property type="entry name" value="LYSOSOMAL BETA GLUCOSIDASE"/>
    <property type="match status" value="1"/>
</dbReference>
<evidence type="ECO:0000256" key="1">
    <source>
        <dbReference type="ARBA" id="ARBA00000448"/>
    </source>
</evidence>
<dbReference type="RefSeq" id="WP_379192749.1">
    <property type="nucleotide sequence ID" value="NZ_JBHSOW010000137.1"/>
</dbReference>
<evidence type="ECO:0000256" key="3">
    <source>
        <dbReference type="ARBA" id="ARBA00012744"/>
    </source>
</evidence>
<reference evidence="9" key="1">
    <citation type="journal article" date="2019" name="Int. J. Syst. Evol. Microbiol.">
        <title>The Global Catalogue of Microorganisms (GCM) 10K type strain sequencing project: providing services to taxonomists for standard genome sequencing and annotation.</title>
        <authorList>
            <consortium name="The Broad Institute Genomics Platform"/>
            <consortium name="The Broad Institute Genome Sequencing Center for Infectious Disease"/>
            <person name="Wu L."/>
            <person name="Ma J."/>
        </authorList>
    </citation>
    <scope>NUCLEOTIDE SEQUENCE [LARGE SCALE GENOMIC DNA]</scope>
    <source>
        <strain evidence="9">CGMCC 1.3240</strain>
    </source>
</reference>
<evidence type="ECO:0000256" key="6">
    <source>
        <dbReference type="ARBA" id="ARBA00023295"/>
    </source>
</evidence>
<dbReference type="InterPro" id="IPR001764">
    <property type="entry name" value="Glyco_hydro_3_N"/>
</dbReference>
<name>A0ABW0W6T0_9BACL</name>
<feature type="domain" description="Fibronectin type III-like" evidence="7">
    <location>
        <begin position="630"/>
        <end position="699"/>
    </location>
</feature>
<dbReference type="Pfam" id="PF01915">
    <property type="entry name" value="Glyco_hydro_3_C"/>
    <property type="match status" value="1"/>
</dbReference>
<keyword evidence="6 8" id="KW-0326">Glycosidase</keyword>
<dbReference type="SUPFAM" id="SSF52279">
    <property type="entry name" value="Beta-D-glucan exohydrolase, C-terminal domain"/>
    <property type="match status" value="1"/>
</dbReference>
<dbReference type="InterPro" id="IPR026891">
    <property type="entry name" value="Fn3-like"/>
</dbReference>
<dbReference type="Proteomes" id="UP001596047">
    <property type="component" value="Unassembled WGS sequence"/>
</dbReference>
<sequence length="711" mass="78266">MNVKNSPRHFHKNPETEKKIDSLLSQMTLSEKIGQMTQLGTFADQDRQMIQEGRIGSLLGVIGADHVNELQRIAVEESRLGIPLLIANDVIHGYRTIFPIPLAEACSWNLTLMEETAAIAAREASAEGINWILAPVVDIARDPRWGRIAEGAGEDTCLGSEIASARVKGIQRNDWDDRPHMMACPKHFAGYGLAEAGRDYNTVDVSETRLREVYFPPFQAALEAGAGTIMAAFNELNGIPCSGSRWLLTDVLQQEWGFEGCTLSDWESIDELVQHGNAESREAAARLAVEAGMHMDMQALIYQEHLAELIRRGIVSEAAIDDAVRRMRVKFQLGLFEQPYTDNRLASSIILHSDHVRTAREIARQSIVLLKNEDDVLPLQETVHKLAVIGPLADNHEALLGCWSGQGRNEEVVSIIQGIRSLAGRHTKIMHAKGCGVIEGSDEEIAEAVQITLQCEAAVVVLGETANMSGENNSRASVDLPASQLDLLKAVYETGVPVVLVLVNGRPLSVQWAEDHVPAILETWQLGIQAGTAIADILFGRYNPSGKLAVTFPRNTGQIPIYYNAKKTGRPQMKRYADSEHTPLYPFGYGLSYTCFEYNDLRLSSSVIGMTETLTVSVNVRNSGQRDGEEIVQLYLCDEAASITRPVKELKGFQKILLQAGESRNVSFELSAKQLGFINGNNEFVVEPGMFTVWVGPHSAEGLKDKFEVKG</sequence>
<dbReference type="NCBIfam" id="NF011678">
    <property type="entry name" value="PRK15098.1"/>
    <property type="match status" value="1"/>
</dbReference>
<dbReference type="EC" id="3.2.1.21" evidence="3"/>
<dbReference type="InterPro" id="IPR013783">
    <property type="entry name" value="Ig-like_fold"/>
</dbReference>
<dbReference type="InterPro" id="IPR036881">
    <property type="entry name" value="Glyco_hydro_3_C_sf"/>
</dbReference>
<accession>A0ABW0W6T0</accession>
<dbReference type="Gene3D" id="3.20.20.300">
    <property type="entry name" value="Glycoside hydrolase, family 3, N-terminal domain"/>
    <property type="match status" value="1"/>
</dbReference>
<dbReference type="InterPro" id="IPR036962">
    <property type="entry name" value="Glyco_hydro_3_N_sf"/>
</dbReference>
<gene>
    <name evidence="8" type="primary">bglX</name>
    <name evidence="8" type="ORF">ACFPYJ_32825</name>
</gene>
<keyword evidence="4" id="KW-0732">Signal</keyword>
<evidence type="ECO:0000313" key="8">
    <source>
        <dbReference type="EMBL" id="MFC5653812.1"/>
    </source>
</evidence>
<dbReference type="Pfam" id="PF14310">
    <property type="entry name" value="Fn3-like"/>
    <property type="match status" value="1"/>
</dbReference>
<evidence type="ECO:0000256" key="4">
    <source>
        <dbReference type="ARBA" id="ARBA00022729"/>
    </source>
</evidence>
<dbReference type="GO" id="GO:0008422">
    <property type="term" value="F:beta-glucosidase activity"/>
    <property type="evidence" value="ECO:0007669"/>
    <property type="project" value="UniProtKB-EC"/>
</dbReference>
<comment type="caution">
    <text evidence="8">The sequence shown here is derived from an EMBL/GenBank/DDBJ whole genome shotgun (WGS) entry which is preliminary data.</text>
</comment>
<dbReference type="InterPro" id="IPR051915">
    <property type="entry name" value="Cellulose_Degrad_GH3"/>
</dbReference>
<dbReference type="SUPFAM" id="SSF51445">
    <property type="entry name" value="(Trans)glycosidases"/>
    <property type="match status" value="1"/>
</dbReference>
<comment type="catalytic activity">
    <reaction evidence="1">
        <text>Hydrolysis of terminal, non-reducing beta-D-glucosyl residues with release of beta-D-glucose.</text>
        <dbReference type="EC" id="3.2.1.21"/>
    </reaction>
</comment>
<keyword evidence="9" id="KW-1185">Reference proteome</keyword>
<evidence type="ECO:0000313" key="9">
    <source>
        <dbReference type="Proteomes" id="UP001596047"/>
    </source>
</evidence>
<dbReference type="Gene3D" id="3.40.50.1700">
    <property type="entry name" value="Glycoside hydrolase family 3 C-terminal domain"/>
    <property type="match status" value="1"/>
</dbReference>
<dbReference type="InterPro" id="IPR017853">
    <property type="entry name" value="GH"/>
</dbReference>
<dbReference type="InterPro" id="IPR002772">
    <property type="entry name" value="Glyco_hydro_3_C"/>
</dbReference>
<evidence type="ECO:0000256" key="2">
    <source>
        <dbReference type="ARBA" id="ARBA00005336"/>
    </source>
</evidence>
<organism evidence="8 9">
    <name type="scientific">Paenibacillus solisilvae</name>
    <dbReference type="NCBI Taxonomy" id="2486751"/>
    <lineage>
        <taxon>Bacteria</taxon>
        <taxon>Bacillati</taxon>
        <taxon>Bacillota</taxon>
        <taxon>Bacilli</taxon>
        <taxon>Bacillales</taxon>
        <taxon>Paenibacillaceae</taxon>
        <taxon>Paenibacillus</taxon>
    </lineage>
</organism>
<proteinExistence type="inferred from homology"/>
<dbReference type="SMART" id="SM01217">
    <property type="entry name" value="Fn3_like"/>
    <property type="match status" value="1"/>
</dbReference>
<dbReference type="PRINTS" id="PR00133">
    <property type="entry name" value="GLHYDRLASE3"/>
</dbReference>
<dbReference type="Pfam" id="PF00933">
    <property type="entry name" value="Glyco_hydro_3"/>
    <property type="match status" value="1"/>
</dbReference>